<keyword evidence="4" id="KW-1185">Reference proteome</keyword>
<feature type="domain" description="Tail specific protease" evidence="2">
    <location>
        <begin position="254"/>
        <end position="454"/>
    </location>
</feature>
<dbReference type="Pfam" id="PF03572">
    <property type="entry name" value="Peptidase_S41"/>
    <property type="match status" value="1"/>
</dbReference>
<dbReference type="SUPFAM" id="SSF52096">
    <property type="entry name" value="ClpP/crotonase"/>
    <property type="match status" value="1"/>
</dbReference>
<feature type="chain" id="PRO_5045696201" description="Tail specific protease domain-containing protein" evidence="1">
    <location>
        <begin position="21"/>
        <end position="507"/>
    </location>
</feature>
<evidence type="ECO:0000256" key="1">
    <source>
        <dbReference type="SAM" id="SignalP"/>
    </source>
</evidence>
<dbReference type="InterPro" id="IPR029045">
    <property type="entry name" value="ClpP/crotonase-like_dom_sf"/>
</dbReference>
<evidence type="ECO:0000259" key="2">
    <source>
        <dbReference type="Pfam" id="PF03572"/>
    </source>
</evidence>
<protein>
    <recommendedName>
        <fullName evidence="2">Tail specific protease domain-containing protein</fullName>
    </recommendedName>
</protein>
<reference evidence="3 4" key="1">
    <citation type="submission" date="2020-01" db="EMBL/GenBank/DDBJ databases">
        <authorList>
            <person name="Lee S.D."/>
        </authorList>
    </citation>
    <scope>NUCLEOTIDE SEQUENCE [LARGE SCALE GENOMIC DNA]</scope>
    <source>
        <strain evidence="3 4">SAP-35</strain>
    </source>
</reference>
<gene>
    <name evidence="3" type="ORF">GW587_11525</name>
</gene>
<name>A0ABX0FJY1_9BURK</name>
<proteinExistence type="predicted"/>
<dbReference type="Proteomes" id="UP000666369">
    <property type="component" value="Unassembled WGS sequence"/>
</dbReference>
<accession>A0ABX0FJY1</accession>
<evidence type="ECO:0000313" key="4">
    <source>
        <dbReference type="Proteomes" id="UP000666369"/>
    </source>
</evidence>
<feature type="signal peptide" evidence="1">
    <location>
        <begin position="1"/>
        <end position="20"/>
    </location>
</feature>
<keyword evidence="1" id="KW-0732">Signal</keyword>
<dbReference type="InterPro" id="IPR005151">
    <property type="entry name" value="Tail-specific_protease"/>
</dbReference>
<dbReference type="Gene3D" id="3.90.226.10">
    <property type="entry name" value="2-enoyl-CoA Hydratase, Chain A, domain 1"/>
    <property type="match status" value="1"/>
</dbReference>
<evidence type="ECO:0000313" key="3">
    <source>
        <dbReference type="EMBL" id="NGZ84880.1"/>
    </source>
</evidence>
<organism evidence="3 4">
    <name type="scientific">Duganella aceris</name>
    <dbReference type="NCBI Taxonomy" id="2703883"/>
    <lineage>
        <taxon>Bacteria</taxon>
        <taxon>Pseudomonadati</taxon>
        <taxon>Pseudomonadota</taxon>
        <taxon>Betaproteobacteria</taxon>
        <taxon>Burkholderiales</taxon>
        <taxon>Oxalobacteraceae</taxon>
        <taxon>Telluria group</taxon>
        <taxon>Duganella</taxon>
    </lineage>
</organism>
<dbReference type="RefSeq" id="WP_166102599.1">
    <property type="nucleotide sequence ID" value="NZ_JAADJT010000004.1"/>
</dbReference>
<sequence>MARRLAALLPLLFAAATALAAASDTATAVATTAGTPQTPDQWRRAASADIEAAYQITLANHPGVHDPANPQFAAKLDEARKRGLALAARVTEVGGYVAALQLFNTQIHDGHAGVVPQQSLRTPWRSPGFLTAWRGDSLYVAASEPDGPPVGARVDDCDGKPLKPLIESNVFAFSQRSDELGHWWVYARDVFVDKNNPFIALPAQCRFSADGKSFTRTLAWRTITPKMQQWRNQSYNGATLPVGLTEPRARLYWVAMPSFQPDAAQRDAYRAMTAEVAQHRQRYLDADAVVIDLRDNQGGSSIWSRDFAKALWGQARFERRDTARSAGQQVWWRASEGNTAHARYIVGVLKDEKQEDYAAEMTRIADGMQAAQARGEKFFVNQSEASGTATAADRAEDLPGDAPAFSKPVYVIVPGQCASACLDALDYFTMFPNTKLIGAPSAADSTYMEIRMQPLASGLASVIVPNKVYVNRPRKSGQFYTPSIYENALVWSQPAFLKTIEADLAKR</sequence>
<reference evidence="4" key="2">
    <citation type="submission" date="2023-07" db="EMBL/GenBank/DDBJ databases">
        <title>Duganella aceri sp. nov., isolated from tree sap.</title>
        <authorList>
            <person name="Kim I.S."/>
        </authorList>
    </citation>
    <scope>NUCLEOTIDE SEQUENCE [LARGE SCALE GENOMIC DNA]</scope>
    <source>
        <strain evidence="4">SAP-35</strain>
    </source>
</reference>
<dbReference type="EMBL" id="JAADJT010000004">
    <property type="protein sequence ID" value="NGZ84880.1"/>
    <property type="molecule type" value="Genomic_DNA"/>
</dbReference>
<comment type="caution">
    <text evidence="3">The sequence shown here is derived from an EMBL/GenBank/DDBJ whole genome shotgun (WGS) entry which is preliminary data.</text>
</comment>